<accession>A0ABZ2CGC5</accession>
<keyword evidence="2" id="KW-1185">Reference proteome</keyword>
<dbReference type="Proteomes" id="UP001357223">
    <property type="component" value="Chromosome"/>
</dbReference>
<evidence type="ECO:0000313" key="2">
    <source>
        <dbReference type="Proteomes" id="UP001357223"/>
    </source>
</evidence>
<reference evidence="1 2" key="1">
    <citation type="submission" date="2023-10" db="EMBL/GenBank/DDBJ databases">
        <title>Niallia locisalis sp.nov. isolated from a salt pond sample.</title>
        <authorList>
            <person name="Li X.-J."/>
            <person name="Dong L."/>
        </authorList>
    </citation>
    <scope>NUCLEOTIDE SEQUENCE [LARGE SCALE GENOMIC DNA]</scope>
    <source>
        <strain evidence="1 2">DSM 29761</strain>
    </source>
</reference>
<protein>
    <submittedName>
        <fullName evidence="1">Uncharacterized protein</fullName>
    </submittedName>
</protein>
<organism evidence="1 2">
    <name type="scientific">Niallia oryzisoli</name>
    <dbReference type="NCBI Taxonomy" id="1737571"/>
    <lineage>
        <taxon>Bacteria</taxon>
        <taxon>Bacillati</taxon>
        <taxon>Bacillota</taxon>
        <taxon>Bacilli</taxon>
        <taxon>Bacillales</taxon>
        <taxon>Bacillaceae</taxon>
        <taxon>Niallia</taxon>
    </lineage>
</organism>
<evidence type="ECO:0000313" key="1">
    <source>
        <dbReference type="EMBL" id="WVX82829.1"/>
    </source>
</evidence>
<dbReference type="RefSeq" id="WP_338451724.1">
    <property type="nucleotide sequence ID" value="NZ_CP137640.1"/>
</dbReference>
<gene>
    <name evidence="1" type="ORF">R4Z09_07575</name>
</gene>
<sequence length="50" mass="5984">MTLRLPKKVTIIEVDPRDSLQNKKTFFLLQLKFERAFYCLYLLLNNLGHT</sequence>
<name>A0ABZ2CGC5_9BACI</name>
<dbReference type="EMBL" id="CP137640">
    <property type="protein sequence ID" value="WVX82829.1"/>
    <property type="molecule type" value="Genomic_DNA"/>
</dbReference>
<proteinExistence type="predicted"/>